<keyword evidence="2" id="KW-0119">Carbohydrate metabolism</keyword>
<dbReference type="EMBL" id="JBJKBG010000011">
    <property type="protein sequence ID" value="KAL3717703.1"/>
    <property type="molecule type" value="Genomic_DNA"/>
</dbReference>
<comment type="function">
    <text evidence="3">Transglycosidase operating by a ping-pong reaction mechanism. Involved in the synthesis of raffinose, a major soluble carbohydrate in seeds, roots and tubers.</text>
</comment>
<dbReference type="InterPro" id="IPR008811">
    <property type="entry name" value="Glycosyl_hydrolases_36"/>
</dbReference>
<sequence length="907" mass="100111">MAPPNEPVNPIFNFCKSPRVKRHVHLSRGKLSVKGVPILSDVPSNVTFTPFSSLCEPSKSDAPPSLLQYVQSVSHRGGFLGFAKDDPSDRLMNSLGRFSGRDFLSIFRFKTWWSTMWVGSSGSDLQMETQWVLLDVPEVDSYAVILPIVEGSFRSALHPGSDGHVMICAESGCSQVRASSFDAIAYVHVSRNPYTLMREAYSALRVHLNTFRLLEEKAVPCIADKFGWCTWDAFYLAVESVGVWHGVKDFAEGGISPRFLIIDDGWQSINLDGQDPSKDAKNLILGGTQMTARLHRLDEGEKFRKYEGGTMLGPDAPAFDPRKPKMVISKAIELERAEKDLNAAGRDGATDLSELESRIEKLRRELDEIVGDEGQNEVIKGEGKGESFGMRAFTRDLRQKFKGLDDIYVWHALCGAWGGVRPGSTHLNSKVTPCKLSPGLSGTMDDLAVDKIVEGGIGLVHPSQANYFYDSMHSYLASVGITGVKVDVIHTLEYVSEDYGGRVELAKAYYKGLSNSVTKNFKGSGVISSMQQCNDFFLLGTRQISMGRVGDDFWFQDPNGDPMGVYWLQGVHMIHWCSSLSLSPPFYTFPHPRALFPWAGLFGPNFGGRANSGPSHKSITYNSLWMGQIMQPDWDMFQTDHLCAEFHAGSRAICGGPIYVSDSVGHHNFGLLRKLVFPDGTIPKCQHFALPTRDCLFKNPLFDNKTVLKLWNVNKYGGVIGAFNCQGAGWDPKERRIKGHPECYKAVSGSVHVTEVEWDQNDEAARMGGAEEYAVYMSRAERLLLTTRESDPIPVTLDPSSFEIFSFVPVVNLGPVKFAPIGLADMLNSGGTVQEVGWEDCTSGIRVSVRIKGRGRFLAYSSGSPRSCRLNGEEVGFEWSVDGTLALSVPWVEAAGGISDVVFLFSH</sequence>
<comment type="similarity">
    <text evidence="1">Belongs to the glycosyl hydrolases 36 family.</text>
</comment>
<protein>
    <recommendedName>
        <fullName evidence="6">Stachyose synthase</fullName>
    </recommendedName>
</protein>
<dbReference type="Pfam" id="PF05691">
    <property type="entry name" value="Raffinose_syn"/>
    <property type="match status" value="2"/>
</dbReference>
<reference evidence="4 5" key="1">
    <citation type="submission" date="2024-11" db="EMBL/GenBank/DDBJ databases">
        <title>Chromosome-level genome assembly of Eucalyptus globulus Labill. provides insights into its genome evolution.</title>
        <authorList>
            <person name="Li X."/>
        </authorList>
    </citation>
    <scope>NUCLEOTIDE SEQUENCE [LARGE SCALE GENOMIC DNA]</scope>
    <source>
        <strain evidence="4">CL2024</strain>
        <tissue evidence="4">Fresh tender leaves</tissue>
    </source>
</reference>
<dbReference type="AlphaFoldDB" id="A0ABD3ITS4"/>
<gene>
    <name evidence="4" type="ORF">ACJRO7_009183</name>
</gene>
<dbReference type="SUPFAM" id="SSF51445">
    <property type="entry name" value="(Trans)glycosidases"/>
    <property type="match status" value="1"/>
</dbReference>
<proteinExistence type="inferred from homology"/>
<organism evidence="4 5">
    <name type="scientific">Eucalyptus globulus</name>
    <name type="common">Tasmanian blue gum</name>
    <dbReference type="NCBI Taxonomy" id="34317"/>
    <lineage>
        <taxon>Eukaryota</taxon>
        <taxon>Viridiplantae</taxon>
        <taxon>Streptophyta</taxon>
        <taxon>Embryophyta</taxon>
        <taxon>Tracheophyta</taxon>
        <taxon>Spermatophyta</taxon>
        <taxon>Magnoliopsida</taxon>
        <taxon>eudicotyledons</taxon>
        <taxon>Gunneridae</taxon>
        <taxon>Pentapetalae</taxon>
        <taxon>rosids</taxon>
        <taxon>malvids</taxon>
        <taxon>Myrtales</taxon>
        <taxon>Myrtaceae</taxon>
        <taxon>Myrtoideae</taxon>
        <taxon>Eucalypteae</taxon>
        <taxon>Eucalyptus</taxon>
    </lineage>
</organism>
<evidence type="ECO:0000313" key="4">
    <source>
        <dbReference type="EMBL" id="KAL3717703.1"/>
    </source>
</evidence>
<keyword evidence="5" id="KW-1185">Reference proteome</keyword>
<evidence type="ECO:0008006" key="6">
    <source>
        <dbReference type="Google" id="ProtNLM"/>
    </source>
</evidence>
<evidence type="ECO:0000313" key="5">
    <source>
        <dbReference type="Proteomes" id="UP001634007"/>
    </source>
</evidence>
<name>A0ABD3ITS4_EUCGL</name>
<dbReference type="PANTHER" id="PTHR31268:SF8">
    <property type="entry name" value="GALACTINOL--SUCROSE GALACTOSYLTRANSFERASE 4-RELATED"/>
    <property type="match status" value="1"/>
</dbReference>
<dbReference type="Proteomes" id="UP001634007">
    <property type="component" value="Unassembled WGS sequence"/>
</dbReference>
<evidence type="ECO:0000256" key="3">
    <source>
        <dbReference type="ARBA" id="ARBA00025404"/>
    </source>
</evidence>
<dbReference type="InterPro" id="IPR017853">
    <property type="entry name" value="GH"/>
</dbReference>
<comment type="caution">
    <text evidence="4">The sequence shown here is derived from an EMBL/GenBank/DDBJ whole genome shotgun (WGS) entry which is preliminary data.</text>
</comment>
<accession>A0ABD3ITS4</accession>
<dbReference type="PANTHER" id="PTHR31268">
    <property type="match status" value="1"/>
</dbReference>
<evidence type="ECO:0000256" key="2">
    <source>
        <dbReference type="ARBA" id="ARBA00023277"/>
    </source>
</evidence>
<evidence type="ECO:0000256" key="1">
    <source>
        <dbReference type="ARBA" id="ARBA00007240"/>
    </source>
</evidence>